<dbReference type="EMBL" id="JAYMRS010000007">
    <property type="protein sequence ID" value="MFB8769752.1"/>
    <property type="molecule type" value="Genomic_DNA"/>
</dbReference>
<dbReference type="PANTHER" id="PTHR11022">
    <property type="entry name" value="PEPTIDOGLYCAN RECOGNITION PROTEIN"/>
    <property type="match status" value="1"/>
</dbReference>
<evidence type="ECO:0000256" key="1">
    <source>
        <dbReference type="SAM" id="MobiDB-lite"/>
    </source>
</evidence>
<name>A0ABV5DYT8_9ACTN</name>
<sequence length="577" mass="63303">MSRSDLGWGSSPASRADPRSGLVIHYDSTDQGLAGKDHSACLTYWRNTRNFHTGPSRGWADIGYCVDESTEILTEDGWKTFHDIREGDLVLTLDHETGMSRWQPLQAVNVFPAMPRELIRMEGRDHSSLTTAQHRWPVERHAEGAEAERAWATSGTLNGRDRLLLASPCSALPTEPKWDDDLVESVARSCSGPPEAPEHRTEERWEFSEQAPGGVPTFAFVSSLTASQHALFLRTACDVSPDGPGTATLPSLASAEAFRLSAVLIGRASVVRRTSSGYRLTLTDPDHTALAPGALTIGRETYEGRIWCPTTPDGTWLARREGTVYFTGNSFMACPHGYVIEGRGLYRTQAAQPGGNSSHYSCTLATGPSDPITPEQINAVRVLREWLMEPDTSIAGTVLGHRDFISTSCPGDKAYRMVQDGTFAKAPDDSEGDDDMPQHRRFEKSGSQTLEPGKWASLAFDSRHDGETGEFYAVVGVEEKEGAYYDVSVGVVLEGVTPGAEVQIRATEYEPDGDGGWKIARNRPQNSPVHQGGMAHFTYSWKGNLAKGRRVRFRIAQFGESDAQVTSATTDVFYWPR</sequence>
<dbReference type="PANTHER" id="PTHR11022:SF41">
    <property type="entry name" value="PEPTIDOGLYCAN-RECOGNITION PROTEIN LC-RELATED"/>
    <property type="match status" value="1"/>
</dbReference>
<accession>A0ABV5DYT8</accession>
<dbReference type="Proteomes" id="UP001585053">
    <property type="component" value="Unassembled WGS sequence"/>
</dbReference>
<gene>
    <name evidence="3" type="ORF">VSQ78_18745</name>
</gene>
<dbReference type="InterPro" id="IPR036844">
    <property type="entry name" value="Hint_dom_sf"/>
</dbReference>
<organism evidence="3 4">
    <name type="scientific">Nocardiopsis alba</name>
    <dbReference type="NCBI Taxonomy" id="53437"/>
    <lineage>
        <taxon>Bacteria</taxon>
        <taxon>Bacillati</taxon>
        <taxon>Actinomycetota</taxon>
        <taxon>Actinomycetes</taxon>
        <taxon>Streptosporangiales</taxon>
        <taxon>Nocardiopsidaceae</taxon>
        <taxon>Nocardiopsis</taxon>
    </lineage>
</organism>
<dbReference type="SUPFAM" id="SSF51294">
    <property type="entry name" value="Hedgehog/intein (Hint) domain"/>
    <property type="match status" value="1"/>
</dbReference>
<dbReference type="CDD" id="cd00081">
    <property type="entry name" value="Hint"/>
    <property type="match status" value="1"/>
</dbReference>
<dbReference type="InterPro" id="IPR036505">
    <property type="entry name" value="Amidase/PGRP_sf"/>
</dbReference>
<keyword evidence="4" id="KW-1185">Reference proteome</keyword>
<dbReference type="Gene3D" id="2.170.16.10">
    <property type="entry name" value="Hedgehog/Intein (Hint) domain"/>
    <property type="match status" value="1"/>
</dbReference>
<evidence type="ECO:0000259" key="2">
    <source>
        <dbReference type="SMART" id="SM00306"/>
    </source>
</evidence>
<dbReference type="Gene3D" id="3.40.80.10">
    <property type="entry name" value="Peptidoglycan recognition protein-like"/>
    <property type="match status" value="1"/>
</dbReference>
<evidence type="ECO:0000313" key="3">
    <source>
        <dbReference type="EMBL" id="MFB8769752.1"/>
    </source>
</evidence>
<comment type="caution">
    <text evidence="3">The sequence shown here is derived from an EMBL/GenBank/DDBJ whole genome shotgun (WGS) entry which is preliminary data.</text>
</comment>
<dbReference type="InterPro" id="IPR003587">
    <property type="entry name" value="Hint_dom_N"/>
</dbReference>
<evidence type="ECO:0000313" key="4">
    <source>
        <dbReference type="Proteomes" id="UP001585053"/>
    </source>
</evidence>
<dbReference type="SUPFAM" id="SSF55846">
    <property type="entry name" value="N-acetylmuramoyl-L-alanine amidase-like"/>
    <property type="match status" value="1"/>
</dbReference>
<reference evidence="3 4" key="1">
    <citation type="submission" date="2024-01" db="EMBL/GenBank/DDBJ databases">
        <title>Genome mining of biosynthetic gene clusters to explore secondary metabolites of Streptomyces sp.</title>
        <authorList>
            <person name="Baig A."/>
            <person name="Ajitkumar Shintre N."/>
            <person name="Kumar H."/>
            <person name="Anbarasu A."/>
            <person name="Ramaiah S."/>
        </authorList>
    </citation>
    <scope>NUCLEOTIDE SEQUENCE [LARGE SCALE GENOMIC DNA]</scope>
    <source>
        <strain evidence="3 4">A01</strain>
    </source>
</reference>
<protein>
    <submittedName>
        <fullName evidence="3">N-acetylmuramoyl-L-alanine amidase</fullName>
    </submittedName>
</protein>
<dbReference type="SMART" id="SM00306">
    <property type="entry name" value="HintN"/>
    <property type="match status" value="1"/>
</dbReference>
<dbReference type="InterPro" id="IPR015510">
    <property type="entry name" value="PGRP"/>
</dbReference>
<proteinExistence type="predicted"/>
<feature type="domain" description="Hint" evidence="2">
    <location>
        <begin position="63"/>
        <end position="167"/>
    </location>
</feature>
<feature type="region of interest" description="Disordered" evidence="1">
    <location>
        <begin position="423"/>
        <end position="448"/>
    </location>
</feature>